<gene>
    <name evidence="1" type="ORF">Ato02nite_021380</name>
</gene>
<sequence>MTEEKDPKVEALAEVRAASEAHAAARAAETRAREAHQAAIVAALKLDLGPSVISTVSSYDRVNIDRIRKAAKLPPKRAATVQKIPKDE</sequence>
<protein>
    <submittedName>
        <fullName evidence="1">Uncharacterized protein</fullName>
    </submittedName>
</protein>
<dbReference type="RefSeq" id="WP_213006282.1">
    <property type="nucleotide sequence ID" value="NZ_BOQN01000027.1"/>
</dbReference>
<keyword evidence="2" id="KW-1185">Reference proteome</keyword>
<name>A0A919T7C0_9ACTN</name>
<dbReference type="EMBL" id="BOQN01000027">
    <property type="protein sequence ID" value="GIM90345.1"/>
    <property type="molecule type" value="Genomic_DNA"/>
</dbReference>
<dbReference type="Proteomes" id="UP000677082">
    <property type="component" value="Unassembled WGS sequence"/>
</dbReference>
<reference evidence="1 2" key="1">
    <citation type="submission" date="2021-03" db="EMBL/GenBank/DDBJ databases">
        <title>Whole genome shotgun sequence of Actinoplanes toevensis NBRC 105298.</title>
        <authorList>
            <person name="Komaki H."/>
            <person name="Tamura T."/>
        </authorList>
    </citation>
    <scope>NUCLEOTIDE SEQUENCE [LARGE SCALE GENOMIC DNA]</scope>
    <source>
        <strain evidence="1 2">NBRC 105298</strain>
    </source>
</reference>
<accession>A0A919T7C0</accession>
<comment type="caution">
    <text evidence="1">The sequence shown here is derived from an EMBL/GenBank/DDBJ whole genome shotgun (WGS) entry which is preliminary data.</text>
</comment>
<evidence type="ECO:0000313" key="1">
    <source>
        <dbReference type="EMBL" id="GIM90345.1"/>
    </source>
</evidence>
<proteinExistence type="predicted"/>
<organism evidence="1 2">
    <name type="scientific">Paractinoplanes toevensis</name>
    <dbReference type="NCBI Taxonomy" id="571911"/>
    <lineage>
        <taxon>Bacteria</taxon>
        <taxon>Bacillati</taxon>
        <taxon>Actinomycetota</taxon>
        <taxon>Actinomycetes</taxon>
        <taxon>Micromonosporales</taxon>
        <taxon>Micromonosporaceae</taxon>
        <taxon>Paractinoplanes</taxon>
    </lineage>
</organism>
<dbReference type="AlphaFoldDB" id="A0A919T7C0"/>
<evidence type="ECO:0000313" key="2">
    <source>
        <dbReference type="Proteomes" id="UP000677082"/>
    </source>
</evidence>